<dbReference type="Proteomes" id="UP000251647">
    <property type="component" value="Unassembled WGS sequence"/>
</dbReference>
<feature type="domain" description="Transposase IS4-like" evidence="1">
    <location>
        <begin position="16"/>
        <end position="238"/>
    </location>
</feature>
<evidence type="ECO:0000313" key="2">
    <source>
        <dbReference type="EMBL" id="SPY45040.1"/>
    </source>
</evidence>
<dbReference type="AlphaFoldDB" id="A0A2X1XPG7"/>
<dbReference type="InterPro" id="IPR047952">
    <property type="entry name" value="Transpos_IS4"/>
</dbReference>
<evidence type="ECO:0000313" key="3">
    <source>
        <dbReference type="Proteomes" id="UP000251647"/>
    </source>
</evidence>
<dbReference type="PANTHER" id="PTHR37529">
    <property type="entry name" value="TRANSPOSASE INSG FOR INSERTION SEQUENCE ELEMENT IS4-RELATED"/>
    <property type="match status" value="1"/>
</dbReference>
<accession>A0A2X1XPG7</accession>
<dbReference type="Pfam" id="PF01609">
    <property type="entry name" value="DDE_Tnp_1"/>
    <property type="match status" value="1"/>
</dbReference>
<organism evidence="2 3">
    <name type="scientific">Photobacterium damselae</name>
    <dbReference type="NCBI Taxonomy" id="38293"/>
    <lineage>
        <taxon>Bacteria</taxon>
        <taxon>Pseudomonadati</taxon>
        <taxon>Pseudomonadota</taxon>
        <taxon>Gammaproteobacteria</taxon>
        <taxon>Vibrionales</taxon>
        <taxon>Vibrionaceae</taxon>
        <taxon>Photobacterium</taxon>
    </lineage>
</organism>
<evidence type="ECO:0000259" key="1">
    <source>
        <dbReference type="Pfam" id="PF01609"/>
    </source>
</evidence>
<sequence>MTNSWLKSAKLPHWNGLTLLSVDGVVWRTTDNQENEEAFSRQKGTQYPQVRMVCQMELSSHLITASAFDNYNTNEMVLAEKLTEMTPDHSVTMFDKGLYSLGLLDKWHATGTGRHWLIPLKKNVQYEVIWPLGRNDKLILLHSNPRARKLWTNLPSSITARLVTRKIKGKDYQVLTSMIDPLRYPSKDIVALYEHRWEIELGYREQKQYMLGNRLTLRSRLPELVRQELWGILLTYNLIRYQMVELCFNLKENYLPYQLSFN</sequence>
<name>A0A2X1XPG7_PHODM</name>
<dbReference type="PANTHER" id="PTHR37529:SF1">
    <property type="entry name" value="TRANSPOSASE INSG FOR INSERTION SEQUENCE ELEMENT IS4-RELATED"/>
    <property type="match status" value="1"/>
</dbReference>
<proteinExistence type="predicted"/>
<dbReference type="InterPro" id="IPR002559">
    <property type="entry name" value="Transposase_11"/>
</dbReference>
<dbReference type="EMBL" id="UATL01000006">
    <property type="protein sequence ID" value="SPY45040.1"/>
    <property type="molecule type" value="Genomic_DNA"/>
</dbReference>
<dbReference type="NCBIfam" id="NF033592">
    <property type="entry name" value="transpos_IS4_1"/>
    <property type="match status" value="1"/>
</dbReference>
<dbReference type="GO" id="GO:0004803">
    <property type="term" value="F:transposase activity"/>
    <property type="evidence" value="ECO:0007669"/>
    <property type="project" value="InterPro"/>
</dbReference>
<dbReference type="GO" id="GO:0003677">
    <property type="term" value="F:DNA binding"/>
    <property type="evidence" value="ECO:0007669"/>
    <property type="project" value="InterPro"/>
</dbReference>
<dbReference type="InterPro" id="IPR012337">
    <property type="entry name" value="RNaseH-like_sf"/>
</dbReference>
<protein>
    <submittedName>
        <fullName evidence="2">Transposase DDE domain</fullName>
    </submittedName>
</protein>
<dbReference type="GO" id="GO:0006313">
    <property type="term" value="P:DNA transposition"/>
    <property type="evidence" value="ECO:0007669"/>
    <property type="project" value="InterPro"/>
</dbReference>
<reference evidence="2 3" key="1">
    <citation type="submission" date="2018-06" db="EMBL/GenBank/DDBJ databases">
        <authorList>
            <consortium name="Pathogen Informatics"/>
            <person name="Doyle S."/>
        </authorList>
    </citation>
    <scope>NUCLEOTIDE SEQUENCE [LARGE SCALE GENOMIC DNA]</scope>
    <source>
        <strain evidence="2 3">NCTC11647</strain>
    </source>
</reference>
<dbReference type="SUPFAM" id="SSF53098">
    <property type="entry name" value="Ribonuclease H-like"/>
    <property type="match status" value="1"/>
</dbReference>
<gene>
    <name evidence="2" type="ORF">NCTC11647_03821</name>
</gene>